<dbReference type="Gene3D" id="3.40.960.10">
    <property type="entry name" value="VSR Endonuclease"/>
    <property type="match status" value="1"/>
</dbReference>
<dbReference type="RefSeq" id="WP_254746966.1">
    <property type="nucleotide sequence ID" value="NZ_JANCLV010000001.1"/>
</dbReference>
<comment type="caution">
    <text evidence="2">The sequence shown here is derived from an EMBL/GenBank/DDBJ whole genome shotgun (WGS) entry which is preliminary data.</text>
</comment>
<dbReference type="Proteomes" id="UP001524318">
    <property type="component" value="Unassembled WGS sequence"/>
</dbReference>
<keyword evidence="3" id="KW-1185">Reference proteome</keyword>
<accession>A0ABT1LIR6</accession>
<evidence type="ECO:0000259" key="1">
    <source>
        <dbReference type="Pfam" id="PF13338"/>
    </source>
</evidence>
<evidence type="ECO:0000313" key="2">
    <source>
        <dbReference type="EMBL" id="MCP8998335.1"/>
    </source>
</evidence>
<protein>
    <submittedName>
        <fullName evidence="2">Type IV toxin-antitoxin system AbiEi family antitoxin domain-containing protein</fullName>
    </submittedName>
</protein>
<gene>
    <name evidence="2" type="ORF">NFC73_01100</name>
</gene>
<organism evidence="2 3">
    <name type="scientific">Pseudarthrobacter humi</name>
    <dbReference type="NCBI Taxonomy" id="2952523"/>
    <lineage>
        <taxon>Bacteria</taxon>
        <taxon>Bacillati</taxon>
        <taxon>Actinomycetota</taxon>
        <taxon>Actinomycetes</taxon>
        <taxon>Micrococcales</taxon>
        <taxon>Micrococcaceae</taxon>
        <taxon>Pseudarthrobacter</taxon>
    </lineage>
</organism>
<name>A0ABT1LIR6_9MICC</name>
<dbReference type="EMBL" id="JANCLV010000001">
    <property type="protein sequence ID" value="MCP8998335.1"/>
    <property type="molecule type" value="Genomic_DNA"/>
</dbReference>
<proteinExistence type="predicted"/>
<evidence type="ECO:0000313" key="3">
    <source>
        <dbReference type="Proteomes" id="UP001524318"/>
    </source>
</evidence>
<reference evidence="2 3" key="1">
    <citation type="submission" date="2022-06" db="EMBL/GenBank/DDBJ databases">
        <title>Pseudarthrobacter sp. strain RMG13 Genome sequencing and assembly.</title>
        <authorList>
            <person name="Kim I."/>
        </authorList>
    </citation>
    <scope>NUCLEOTIDE SEQUENCE [LARGE SCALE GENOMIC DNA]</scope>
    <source>
        <strain evidence="2 3">RMG13</strain>
    </source>
</reference>
<dbReference type="Pfam" id="PF13338">
    <property type="entry name" value="AbiEi_4"/>
    <property type="match status" value="1"/>
</dbReference>
<sequence>MNGDKVRVLLDGRWPAFPIASTQQLGAAGLDERVLTAAVRAGTILRLRRGAYVRNADWKGAEPWTRDALRIQAHFLSTGGACRYSHISAARLHECHVWDAGPMIHVTTAYANSTKSAGTDVRTHRMDLQPVDVTTRWSMDGKEILTTGIERTVLDCARILPLEQAAVIGDHALRKGAGIDSMRQLLDVGPVKRGNRRALDLLAALDGRSESVGETRTRLLLRSFDLHMFIPQLEIQTPSGHFRADFADPMTRIVIEFDGSGKYTDYRPTEEVLLAERRRENALIEDGWLVLRLEWKHLAYPAEVRRRLLAMMDRSRNMRASGLAC</sequence>
<dbReference type="InterPro" id="IPR025159">
    <property type="entry name" value="AbiEi_N"/>
</dbReference>
<feature type="domain" description="AbiEi antitoxin N-terminal" evidence="1">
    <location>
        <begin position="19"/>
        <end position="54"/>
    </location>
</feature>